<evidence type="ECO:0000256" key="10">
    <source>
        <dbReference type="RuleBase" id="RU363034"/>
    </source>
</evidence>
<proteinExistence type="inferred from homology"/>
<keyword evidence="4 11" id="KW-0732">Signal</keyword>
<keyword evidence="3 10" id="KW-0645">Protease</keyword>
<dbReference type="FunFam" id="2.40.10.10:FF:000146">
    <property type="entry name" value="Serine protease 53"/>
    <property type="match status" value="1"/>
</dbReference>
<organism evidence="13">
    <name type="scientific">Drosophila rhopaloa</name>
    <name type="common">Fruit fly</name>
    <dbReference type="NCBI Taxonomy" id="1041015"/>
    <lineage>
        <taxon>Eukaryota</taxon>
        <taxon>Metazoa</taxon>
        <taxon>Ecdysozoa</taxon>
        <taxon>Arthropoda</taxon>
        <taxon>Hexapoda</taxon>
        <taxon>Insecta</taxon>
        <taxon>Pterygota</taxon>
        <taxon>Neoptera</taxon>
        <taxon>Endopterygota</taxon>
        <taxon>Diptera</taxon>
        <taxon>Brachycera</taxon>
        <taxon>Muscomorpha</taxon>
        <taxon>Ephydroidea</taxon>
        <taxon>Drosophilidae</taxon>
        <taxon>Drosophila</taxon>
        <taxon>Sophophora</taxon>
    </lineage>
</organism>
<keyword evidence="7" id="KW-0865">Zymogen</keyword>
<dbReference type="SUPFAM" id="SSF50494">
    <property type="entry name" value="Trypsin-like serine proteases"/>
    <property type="match status" value="1"/>
</dbReference>
<evidence type="ECO:0000256" key="9">
    <source>
        <dbReference type="ARBA" id="ARBA00024195"/>
    </source>
</evidence>
<sequence length="280" mass="31528">MKIVENAILVVLACSVIVQGQEAPNFLDKSCSIIPIEEPRIIGGRNAKINTTPWMTMILDENGYRCGGSLITNLFVLTAAHCTGDTKLKVRLGQYRLEWNCRGVNCLGSAQEFTVGAMYIHSEYSRGSHDIALLKLDTRVQYTNRIRPICLLMDPLFRHLDDHIIKFRTYGWGQIESGELGQVIQTTTLYNLPRTNCYRQYRYNVIDGNHICAERATAGTCKGDSGGPLTAIIKYAHRDTIFQFGIVSAGEKTCEKASIFTNVMAHLNWIESIVRREENF</sequence>
<evidence type="ECO:0000256" key="7">
    <source>
        <dbReference type="ARBA" id="ARBA00023145"/>
    </source>
</evidence>
<evidence type="ECO:0000256" key="8">
    <source>
        <dbReference type="ARBA" id="ARBA00023157"/>
    </source>
</evidence>
<dbReference type="OrthoDB" id="10012881at2759"/>
<reference evidence="13" key="1">
    <citation type="submission" date="2025-08" db="UniProtKB">
        <authorList>
            <consortium name="RefSeq"/>
        </authorList>
    </citation>
    <scope>IDENTIFICATION</scope>
</reference>
<evidence type="ECO:0000313" key="13">
    <source>
        <dbReference type="RefSeq" id="XP_016988126.1"/>
    </source>
</evidence>
<dbReference type="InterPro" id="IPR033116">
    <property type="entry name" value="TRYPSIN_SER"/>
</dbReference>
<evidence type="ECO:0000259" key="12">
    <source>
        <dbReference type="PROSITE" id="PS50240"/>
    </source>
</evidence>
<dbReference type="Pfam" id="PF00089">
    <property type="entry name" value="Trypsin"/>
    <property type="match status" value="1"/>
</dbReference>
<dbReference type="InterPro" id="IPR051487">
    <property type="entry name" value="Ser/Thr_Proteases_Immune/Dev"/>
</dbReference>
<dbReference type="GO" id="GO:0006508">
    <property type="term" value="P:proteolysis"/>
    <property type="evidence" value="ECO:0007669"/>
    <property type="project" value="UniProtKB-KW"/>
</dbReference>
<dbReference type="AlphaFoldDB" id="A0A6P4FSM3"/>
<dbReference type="PRINTS" id="PR00722">
    <property type="entry name" value="CHYMOTRYPSIN"/>
</dbReference>
<dbReference type="PROSITE" id="PS00134">
    <property type="entry name" value="TRYPSIN_HIS"/>
    <property type="match status" value="1"/>
</dbReference>
<dbReference type="RefSeq" id="XP_016988126.2">
    <property type="nucleotide sequence ID" value="XM_017132637.2"/>
</dbReference>
<comment type="subcellular location">
    <subcellularLocation>
        <location evidence="1">Secreted</location>
    </subcellularLocation>
</comment>
<keyword evidence="2" id="KW-0964">Secreted</keyword>
<dbReference type="PANTHER" id="PTHR24256">
    <property type="entry name" value="TRYPTASE-RELATED"/>
    <property type="match status" value="1"/>
</dbReference>
<evidence type="ECO:0000256" key="4">
    <source>
        <dbReference type="ARBA" id="ARBA00022729"/>
    </source>
</evidence>
<evidence type="ECO:0000256" key="1">
    <source>
        <dbReference type="ARBA" id="ARBA00004613"/>
    </source>
</evidence>
<feature type="chain" id="PRO_5027595539" evidence="11">
    <location>
        <begin position="21"/>
        <end position="280"/>
    </location>
</feature>
<dbReference type="GeneID" id="108050779"/>
<protein>
    <submittedName>
        <fullName evidence="13">Chymotrypsin-like protease CTRL-1</fullName>
    </submittedName>
</protein>
<feature type="domain" description="Peptidase S1" evidence="12">
    <location>
        <begin position="41"/>
        <end position="275"/>
    </location>
</feature>
<dbReference type="GO" id="GO:0005576">
    <property type="term" value="C:extracellular region"/>
    <property type="evidence" value="ECO:0007669"/>
    <property type="project" value="UniProtKB-SubCell"/>
</dbReference>
<dbReference type="SMART" id="SM00020">
    <property type="entry name" value="Tryp_SPc"/>
    <property type="match status" value="1"/>
</dbReference>
<evidence type="ECO:0000256" key="5">
    <source>
        <dbReference type="ARBA" id="ARBA00022801"/>
    </source>
</evidence>
<dbReference type="InterPro" id="IPR001254">
    <property type="entry name" value="Trypsin_dom"/>
</dbReference>
<evidence type="ECO:0000256" key="6">
    <source>
        <dbReference type="ARBA" id="ARBA00022825"/>
    </source>
</evidence>
<feature type="signal peptide" evidence="11">
    <location>
        <begin position="1"/>
        <end position="20"/>
    </location>
</feature>
<keyword evidence="8" id="KW-1015">Disulfide bond</keyword>
<evidence type="ECO:0000256" key="2">
    <source>
        <dbReference type="ARBA" id="ARBA00022525"/>
    </source>
</evidence>
<dbReference type="InterPro" id="IPR018114">
    <property type="entry name" value="TRYPSIN_HIS"/>
</dbReference>
<dbReference type="RefSeq" id="XP_016988126.1">
    <property type="nucleotide sequence ID" value="XM_017132637.1"/>
</dbReference>
<dbReference type="InterPro" id="IPR009003">
    <property type="entry name" value="Peptidase_S1_PA"/>
</dbReference>
<comment type="similarity">
    <text evidence="9">Belongs to the peptidase S1 family. CLIP subfamily.</text>
</comment>
<name>A0A6P4FSM3_DRORH</name>
<dbReference type="PROSITE" id="PS00135">
    <property type="entry name" value="TRYPSIN_SER"/>
    <property type="match status" value="1"/>
</dbReference>
<dbReference type="CDD" id="cd00190">
    <property type="entry name" value="Tryp_SPc"/>
    <property type="match status" value="1"/>
</dbReference>
<keyword evidence="5 10" id="KW-0378">Hydrolase</keyword>
<dbReference type="Gene3D" id="2.40.10.10">
    <property type="entry name" value="Trypsin-like serine proteases"/>
    <property type="match status" value="2"/>
</dbReference>
<dbReference type="GO" id="GO:0004252">
    <property type="term" value="F:serine-type endopeptidase activity"/>
    <property type="evidence" value="ECO:0007669"/>
    <property type="project" value="InterPro"/>
</dbReference>
<evidence type="ECO:0000256" key="11">
    <source>
        <dbReference type="SAM" id="SignalP"/>
    </source>
</evidence>
<keyword evidence="6 10" id="KW-0720">Serine protease</keyword>
<evidence type="ECO:0000256" key="3">
    <source>
        <dbReference type="ARBA" id="ARBA00022670"/>
    </source>
</evidence>
<dbReference type="PROSITE" id="PS50240">
    <property type="entry name" value="TRYPSIN_DOM"/>
    <property type="match status" value="1"/>
</dbReference>
<gene>
    <name evidence="13" type="primary">LOC108050779</name>
</gene>
<dbReference type="InterPro" id="IPR001314">
    <property type="entry name" value="Peptidase_S1A"/>
</dbReference>
<accession>A0A6P4FSM3</accession>
<dbReference type="InterPro" id="IPR043504">
    <property type="entry name" value="Peptidase_S1_PA_chymotrypsin"/>
</dbReference>